<evidence type="ECO:0000259" key="2">
    <source>
        <dbReference type="Pfam" id="PF13439"/>
    </source>
</evidence>
<name>A0A5B8YII4_9FLAO</name>
<dbReference type="PANTHER" id="PTHR45947:SF3">
    <property type="entry name" value="SULFOQUINOVOSYL TRANSFERASE SQD2"/>
    <property type="match status" value="1"/>
</dbReference>
<reference evidence="3 4" key="1">
    <citation type="submission" date="2019-08" db="EMBL/GenBank/DDBJ databases">
        <title>Antarcticibacterium arcticum sp. nov., a bacterium isolated from marine sediment of the Canadian Beaufort Sea.</title>
        <authorList>
            <person name="Lee Y.M."/>
            <person name="Baek K."/>
            <person name="Lee D.-H."/>
            <person name="Shin S.C."/>
            <person name="Jin Y.K."/>
            <person name="Park Y."/>
        </authorList>
    </citation>
    <scope>NUCLEOTIDE SEQUENCE [LARGE SCALE GENOMIC DNA]</scope>
    <source>
        <strain evidence="3 4">PAMC 28998</strain>
    </source>
</reference>
<dbReference type="AlphaFoldDB" id="A0A5B8YII4"/>
<dbReference type="InterPro" id="IPR001296">
    <property type="entry name" value="Glyco_trans_1"/>
</dbReference>
<accession>A0A5B8YII4</accession>
<dbReference type="Pfam" id="PF00534">
    <property type="entry name" value="Glycos_transf_1"/>
    <property type="match status" value="1"/>
</dbReference>
<dbReference type="EMBL" id="CP042476">
    <property type="protein sequence ID" value="QED37760.1"/>
    <property type="molecule type" value="Genomic_DNA"/>
</dbReference>
<dbReference type="KEGG" id="anp:FK178_08500"/>
<feature type="domain" description="Glycosyltransferase subfamily 4-like N-terminal" evidence="2">
    <location>
        <begin position="95"/>
        <end position="211"/>
    </location>
</feature>
<dbReference type="InterPro" id="IPR028098">
    <property type="entry name" value="Glyco_trans_4-like_N"/>
</dbReference>
<organism evidence="3 4">
    <name type="scientific">Antarcticibacterium arcticum</name>
    <dbReference type="NCBI Taxonomy" id="2585771"/>
    <lineage>
        <taxon>Bacteria</taxon>
        <taxon>Pseudomonadati</taxon>
        <taxon>Bacteroidota</taxon>
        <taxon>Flavobacteriia</taxon>
        <taxon>Flavobacteriales</taxon>
        <taxon>Flavobacteriaceae</taxon>
        <taxon>Antarcticibacterium</taxon>
    </lineage>
</organism>
<dbReference type="CDD" id="cd03801">
    <property type="entry name" value="GT4_PimA-like"/>
    <property type="match status" value="1"/>
</dbReference>
<dbReference type="GO" id="GO:0016757">
    <property type="term" value="F:glycosyltransferase activity"/>
    <property type="evidence" value="ECO:0007669"/>
    <property type="project" value="InterPro"/>
</dbReference>
<gene>
    <name evidence="3" type="ORF">FK178_08500</name>
</gene>
<dbReference type="PANTHER" id="PTHR45947">
    <property type="entry name" value="SULFOQUINOVOSYL TRANSFERASE SQD2"/>
    <property type="match status" value="1"/>
</dbReference>
<dbReference type="RefSeq" id="WP_146833528.1">
    <property type="nucleotide sequence ID" value="NZ_CP042476.1"/>
</dbReference>
<feature type="domain" description="Glycosyl transferase family 1" evidence="1">
    <location>
        <begin position="216"/>
        <end position="386"/>
    </location>
</feature>
<dbReference type="OrthoDB" id="832722at2"/>
<keyword evidence="4" id="KW-1185">Reference proteome</keyword>
<dbReference type="Gene3D" id="3.40.50.2000">
    <property type="entry name" value="Glycogen Phosphorylase B"/>
    <property type="match status" value="2"/>
</dbReference>
<evidence type="ECO:0000313" key="4">
    <source>
        <dbReference type="Proteomes" id="UP000321954"/>
    </source>
</evidence>
<sequence>MKTIIFKIQEFPHLSETFIISQVIIAIKIGLSVNLLVKKKLDIDSSSHRDLIEQYKIEQKIILEDYKIPANKFLKTLNASWLFLKNINRLSELRKFYLKKKKFSLSWIFEYDFYQKFKYADIIHVQYGTNIHPVDILKTSGSIKGKLIVSFHGHDVFFPINGYIPNNGYYNNLFKGDNLIVANTPYLANMIKELGCPEENLRVIPVGVDTEFFSTNHNNIFKQGKVIQLLSVGRLEEIKGHHLGIKAVDELIKRGYNICYNIIGYGTQYGALEKLISSLSLKGKVHLLGSRSQQEIREQYWISDIFLMTSIPFGEMRESQGIVSLEAQASGLPVVAFDSGGVKNTIQNHNTGFVCEESNLNEYIDAVEKLILNPNLRKRMSQEAPKFIETNFSLIEISKRWKNIYLNQN</sequence>
<evidence type="ECO:0000313" key="3">
    <source>
        <dbReference type="EMBL" id="QED37760.1"/>
    </source>
</evidence>
<dbReference type="InterPro" id="IPR050194">
    <property type="entry name" value="Glycosyltransferase_grp1"/>
</dbReference>
<dbReference type="Pfam" id="PF13439">
    <property type="entry name" value="Glyco_transf_4"/>
    <property type="match status" value="1"/>
</dbReference>
<proteinExistence type="predicted"/>
<evidence type="ECO:0000259" key="1">
    <source>
        <dbReference type="Pfam" id="PF00534"/>
    </source>
</evidence>
<protein>
    <submittedName>
        <fullName evidence="3">Glycosyltransferase family 4 protein</fullName>
    </submittedName>
</protein>
<dbReference type="Proteomes" id="UP000321954">
    <property type="component" value="Chromosome"/>
</dbReference>
<dbReference type="SUPFAM" id="SSF53756">
    <property type="entry name" value="UDP-Glycosyltransferase/glycogen phosphorylase"/>
    <property type="match status" value="1"/>
</dbReference>
<keyword evidence="3" id="KW-0808">Transferase</keyword>